<name>A0A7Y4NZN4_9ACTN</name>
<dbReference type="Proteomes" id="UP000534306">
    <property type="component" value="Unassembled WGS sequence"/>
</dbReference>
<feature type="transmembrane region" description="Helical" evidence="2">
    <location>
        <begin position="23"/>
        <end position="46"/>
    </location>
</feature>
<sequence length="199" mass="20759">MSYYPGGIAAPDYNQKPPRMNRAGLVIVLMLVLLVAVVGTGIAVAVRLVNSRESAEPAPAPVTSVAPSKKPTQPVKPTTTPSVKKPSVTPVRPVQITPEGPRGGPEGVAKQLVARLNANDGRGVGALACPDANNLLQTLLRTQVKQPAKLTTGRTIAQEPVIAIELSGTMNGKGVSGVIVIRDDKQGLCVQAFQVIRLP</sequence>
<feature type="region of interest" description="Disordered" evidence="1">
    <location>
        <begin position="53"/>
        <end position="106"/>
    </location>
</feature>
<dbReference type="AlphaFoldDB" id="A0A7Y4NZN4"/>
<keyword evidence="2" id="KW-0472">Membrane</keyword>
<keyword evidence="2" id="KW-0812">Transmembrane</keyword>
<dbReference type="EMBL" id="JACHKF010000001">
    <property type="protein sequence ID" value="MBB6565514.1"/>
    <property type="molecule type" value="Genomic_DNA"/>
</dbReference>
<accession>A0A7Y4NZN4</accession>
<reference evidence="3 6" key="2">
    <citation type="submission" date="2020-08" db="EMBL/GenBank/DDBJ databases">
        <title>Sequencing the genomes of 1000 actinobacteria strains.</title>
        <authorList>
            <person name="Klenk H.-P."/>
        </authorList>
    </citation>
    <scope>NUCLEOTIDE SEQUENCE [LARGE SCALE GENOMIC DNA]</scope>
    <source>
        <strain evidence="3 6">DSM 15626</strain>
    </source>
</reference>
<dbReference type="EMBL" id="JABJRC010000003">
    <property type="protein sequence ID" value="NOL41781.1"/>
    <property type="molecule type" value="Genomic_DNA"/>
</dbReference>
<evidence type="ECO:0000256" key="1">
    <source>
        <dbReference type="SAM" id="MobiDB-lite"/>
    </source>
</evidence>
<keyword evidence="2" id="KW-1133">Transmembrane helix</keyword>
<reference evidence="4 5" key="1">
    <citation type="submission" date="2020-05" db="EMBL/GenBank/DDBJ databases">
        <title>Genome sequence of Kribbella sandramycini ATCC 39419.</title>
        <authorList>
            <person name="Maclea K.S."/>
            <person name="Fair J.L."/>
        </authorList>
    </citation>
    <scope>NUCLEOTIDE SEQUENCE [LARGE SCALE GENOMIC DNA]</scope>
    <source>
        <strain evidence="4 5">ATCC 39419</strain>
    </source>
</reference>
<evidence type="ECO:0000313" key="3">
    <source>
        <dbReference type="EMBL" id="MBB6565514.1"/>
    </source>
</evidence>
<dbReference type="RefSeq" id="WP_171674261.1">
    <property type="nucleotide sequence ID" value="NZ_BAAAGT010000001.1"/>
</dbReference>
<keyword evidence="5" id="KW-1185">Reference proteome</keyword>
<organism evidence="4 5">
    <name type="scientific">Kribbella sandramycini</name>
    <dbReference type="NCBI Taxonomy" id="60450"/>
    <lineage>
        <taxon>Bacteria</taxon>
        <taxon>Bacillati</taxon>
        <taxon>Actinomycetota</taxon>
        <taxon>Actinomycetes</taxon>
        <taxon>Propionibacteriales</taxon>
        <taxon>Kribbellaceae</taxon>
        <taxon>Kribbella</taxon>
    </lineage>
</organism>
<dbReference type="Proteomes" id="UP000553957">
    <property type="component" value="Unassembled WGS sequence"/>
</dbReference>
<evidence type="ECO:0000256" key="2">
    <source>
        <dbReference type="SAM" id="Phobius"/>
    </source>
</evidence>
<protein>
    <submittedName>
        <fullName evidence="4">Uncharacterized protein</fullName>
    </submittedName>
</protein>
<evidence type="ECO:0000313" key="6">
    <source>
        <dbReference type="Proteomes" id="UP000553957"/>
    </source>
</evidence>
<comment type="caution">
    <text evidence="4">The sequence shown here is derived from an EMBL/GenBank/DDBJ whole genome shotgun (WGS) entry which is preliminary data.</text>
</comment>
<feature type="compositionally biased region" description="Low complexity" evidence="1">
    <location>
        <begin position="61"/>
        <end position="94"/>
    </location>
</feature>
<evidence type="ECO:0000313" key="4">
    <source>
        <dbReference type="EMBL" id="NOL41781.1"/>
    </source>
</evidence>
<gene>
    <name evidence="3" type="ORF">HNR71_001151</name>
    <name evidence="4" type="ORF">HPO96_16150</name>
</gene>
<proteinExistence type="predicted"/>
<evidence type="ECO:0000313" key="5">
    <source>
        <dbReference type="Proteomes" id="UP000534306"/>
    </source>
</evidence>